<proteinExistence type="predicted"/>
<dbReference type="InterPro" id="IPR020843">
    <property type="entry name" value="ER"/>
</dbReference>
<dbReference type="GO" id="GO:0016628">
    <property type="term" value="F:oxidoreductase activity, acting on the CH-CH group of donors, NAD or NADP as acceptor"/>
    <property type="evidence" value="ECO:0007669"/>
    <property type="project" value="InterPro"/>
</dbReference>
<evidence type="ECO:0000259" key="2">
    <source>
        <dbReference type="SMART" id="SM00829"/>
    </source>
</evidence>
<dbReference type="SMART" id="SM00829">
    <property type="entry name" value="PKS_ER"/>
    <property type="match status" value="1"/>
</dbReference>
<organism evidence="3 4">
    <name type="scientific">marine gamma proteobacterium HTCC2143</name>
    <dbReference type="NCBI Taxonomy" id="247633"/>
    <lineage>
        <taxon>Bacteria</taxon>
        <taxon>Pseudomonadati</taxon>
        <taxon>Pseudomonadota</taxon>
        <taxon>Gammaproteobacteria</taxon>
        <taxon>Cellvibrionales</taxon>
        <taxon>Spongiibacteraceae</taxon>
        <taxon>BD1-7 clade</taxon>
    </lineage>
</organism>
<dbReference type="OrthoDB" id="9805663at2"/>
<dbReference type="InterPro" id="IPR036291">
    <property type="entry name" value="NAD(P)-bd_dom_sf"/>
</dbReference>
<dbReference type="EMBL" id="AAVT01000009">
    <property type="protein sequence ID" value="EAW30241.1"/>
    <property type="molecule type" value="Genomic_DNA"/>
</dbReference>
<protein>
    <submittedName>
        <fullName evidence="3">Putative dehydrogenase</fullName>
    </submittedName>
</protein>
<reference evidence="3 4" key="1">
    <citation type="journal article" date="2010" name="J. Bacteriol.">
        <title>Genome sequence of the oligotrophic marine Gammaproteobacterium HTCC2143, isolated from the Oregon Coast.</title>
        <authorList>
            <person name="Oh H.M."/>
            <person name="Kang I."/>
            <person name="Ferriera S."/>
            <person name="Giovannoni S.J."/>
            <person name="Cho J.C."/>
        </authorList>
    </citation>
    <scope>NUCLEOTIDE SEQUENCE [LARGE SCALE GENOMIC DNA]</scope>
    <source>
        <strain evidence="3 4">HTCC2143</strain>
    </source>
</reference>
<dbReference type="STRING" id="247633.GP2143_01820"/>
<dbReference type="InterPro" id="IPR011032">
    <property type="entry name" value="GroES-like_sf"/>
</dbReference>
<accession>A0YFZ1</accession>
<dbReference type="InterPro" id="IPR013149">
    <property type="entry name" value="ADH-like_C"/>
</dbReference>
<evidence type="ECO:0000313" key="3">
    <source>
        <dbReference type="EMBL" id="EAW30241.1"/>
    </source>
</evidence>
<dbReference type="InterPro" id="IPR041694">
    <property type="entry name" value="ADH_N_2"/>
</dbReference>
<dbReference type="PANTHER" id="PTHR43205">
    <property type="entry name" value="PROSTAGLANDIN REDUCTASE"/>
    <property type="match status" value="1"/>
</dbReference>
<name>A0YFZ1_9GAMM</name>
<dbReference type="Proteomes" id="UP000004931">
    <property type="component" value="Unassembled WGS sequence"/>
</dbReference>
<keyword evidence="4" id="KW-1185">Reference proteome</keyword>
<comment type="caution">
    <text evidence="3">The sequence shown here is derived from an EMBL/GenBank/DDBJ whole genome shotgun (WGS) entry which is preliminary data.</text>
</comment>
<dbReference type="CDD" id="cd05288">
    <property type="entry name" value="PGDH"/>
    <property type="match status" value="1"/>
</dbReference>
<dbReference type="Gene3D" id="3.90.180.10">
    <property type="entry name" value="Medium-chain alcohol dehydrogenases, catalytic domain"/>
    <property type="match status" value="1"/>
</dbReference>
<dbReference type="Gene3D" id="3.40.50.720">
    <property type="entry name" value="NAD(P)-binding Rossmann-like Domain"/>
    <property type="match status" value="1"/>
</dbReference>
<evidence type="ECO:0000313" key="4">
    <source>
        <dbReference type="Proteomes" id="UP000004931"/>
    </source>
</evidence>
<dbReference type="Pfam" id="PF00107">
    <property type="entry name" value="ADH_zinc_N"/>
    <property type="match status" value="1"/>
</dbReference>
<dbReference type="SUPFAM" id="SSF51735">
    <property type="entry name" value="NAD(P)-binding Rossmann-fold domains"/>
    <property type="match status" value="1"/>
</dbReference>
<sequence>MPSSKEIHLKSRPRGLPTADNFEFVEVDVSEPGENEVLVQNIYMSVDPYMRGRMREDFALGEVLAGGAVGKVVASKHNDFQAGDYVSNFSGWREYFLSNGEDLTKVDASLAPLSCYLGVLGMPGLTAYGGLLVTGELKDGETVFVSAASGAVGSVVGQIAKVKGCTVIGSAGSDEKVAELINEFGFDHAFNYKTADPLTELRKAAPDGIDVYFENVGGIQLEAALTHMKINGRIPICGMISTYNDAGTASPGPRNLTETIYKFITMKGFVVSGFGAQQPQFVEDMAGWIKSGEVKYHETIFDGIDSAPTAFMGLFDGTNNGKMLVQLADQ</sequence>
<gene>
    <name evidence="3" type="ORF">GP2143_01820</name>
</gene>
<keyword evidence="1" id="KW-0560">Oxidoreductase</keyword>
<feature type="domain" description="Enoyl reductase (ER)" evidence="2">
    <location>
        <begin position="18"/>
        <end position="325"/>
    </location>
</feature>
<dbReference type="Pfam" id="PF16884">
    <property type="entry name" value="ADH_N_2"/>
    <property type="match status" value="1"/>
</dbReference>
<dbReference type="InterPro" id="IPR045010">
    <property type="entry name" value="MDR_fam"/>
</dbReference>
<dbReference type="PANTHER" id="PTHR43205:SF7">
    <property type="entry name" value="PROSTAGLANDIN REDUCTASE 1"/>
    <property type="match status" value="1"/>
</dbReference>
<dbReference type="FunFam" id="3.40.50.720:FF:000121">
    <property type="entry name" value="Prostaglandin reductase 2"/>
    <property type="match status" value="1"/>
</dbReference>
<dbReference type="eggNOG" id="COG2130">
    <property type="taxonomic scope" value="Bacteria"/>
</dbReference>
<dbReference type="AlphaFoldDB" id="A0YFZ1"/>
<evidence type="ECO:0000256" key="1">
    <source>
        <dbReference type="ARBA" id="ARBA00023002"/>
    </source>
</evidence>
<dbReference type="SUPFAM" id="SSF50129">
    <property type="entry name" value="GroES-like"/>
    <property type="match status" value="1"/>
</dbReference>